<accession>A0A8T8SFY3</accession>
<sequence length="92" mass="9790">MTTTLPPSVLTRSRRHCSVSHSLSPALLSIKMGGDARCFTPSPSSIFARGSAAAVDTPAYSVNTSSPTPGQAPKDPIRQLIFRTSHLPSLIW</sequence>
<dbReference type="EMBL" id="LWDF02001291">
    <property type="protein sequence ID" value="KAE8239516.1"/>
    <property type="molecule type" value="Genomic_DNA"/>
</dbReference>
<evidence type="ECO:0000313" key="1">
    <source>
        <dbReference type="EMBL" id="KAE8239516.1"/>
    </source>
</evidence>
<dbReference type="AlphaFoldDB" id="A0A8T8SFY3"/>
<reference evidence="1" key="1">
    <citation type="submission" date="2016-04" db="EMBL/GenBank/DDBJ databases">
        <authorList>
            <person name="Nguyen H.D."/>
            <person name="Samba Siva P."/>
            <person name="Cullis J."/>
            <person name="Levesque C.A."/>
            <person name="Hambleton S."/>
        </authorList>
    </citation>
    <scope>NUCLEOTIDE SEQUENCE</scope>
    <source>
        <strain evidence="1">DAOMC 236416</strain>
    </source>
</reference>
<reference evidence="1" key="2">
    <citation type="journal article" date="2019" name="IMA Fungus">
        <title>Genome sequencing and comparison of five Tilletia species to identify candidate genes for the detection of regulated species infecting wheat.</title>
        <authorList>
            <person name="Nguyen H.D.T."/>
            <person name="Sultana T."/>
            <person name="Kesanakurti P."/>
            <person name="Hambleton S."/>
        </authorList>
    </citation>
    <scope>NUCLEOTIDE SEQUENCE</scope>
    <source>
        <strain evidence="1">DAOMC 236416</strain>
    </source>
</reference>
<proteinExistence type="predicted"/>
<name>A0A8T8SFY3_9BASI</name>
<protein>
    <submittedName>
        <fullName evidence="1">Uncharacterized protein</fullName>
    </submittedName>
</protein>
<evidence type="ECO:0000313" key="2">
    <source>
        <dbReference type="Proteomes" id="UP000077521"/>
    </source>
</evidence>
<dbReference type="Proteomes" id="UP000077521">
    <property type="component" value="Unassembled WGS sequence"/>
</dbReference>
<gene>
    <name evidence="1" type="ORF">A4X13_0g8166</name>
</gene>
<keyword evidence="2" id="KW-1185">Reference proteome</keyword>
<comment type="caution">
    <text evidence="1">The sequence shown here is derived from an EMBL/GenBank/DDBJ whole genome shotgun (WGS) entry which is preliminary data.</text>
</comment>
<organism evidence="1 2">
    <name type="scientific">Tilletia indica</name>
    <dbReference type="NCBI Taxonomy" id="43049"/>
    <lineage>
        <taxon>Eukaryota</taxon>
        <taxon>Fungi</taxon>
        <taxon>Dikarya</taxon>
        <taxon>Basidiomycota</taxon>
        <taxon>Ustilaginomycotina</taxon>
        <taxon>Exobasidiomycetes</taxon>
        <taxon>Tilletiales</taxon>
        <taxon>Tilletiaceae</taxon>
        <taxon>Tilletia</taxon>
    </lineage>
</organism>